<evidence type="ECO:0000313" key="3">
    <source>
        <dbReference type="Proteomes" id="UP000026960"/>
    </source>
</evidence>
<protein>
    <recommendedName>
        <fullName evidence="4">DUF3778 domain-containing protein</fullName>
    </recommendedName>
</protein>
<dbReference type="PaxDb" id="65489-OBART02G26250.1"/>
<dbReference type="Gramene" id="OBART02G26250.1">
    <property type="protein sequence ID" value="OBART02G26250.1"/>
    <property type="gene ID" value="OBART02G26250"/>
</dbReference>
<dbReference type="EnsemblPlants" id="OBART02G26250.1">
    <property type="protein sequence ID" value="OBART02G26250.1"/>
    <property type="gene ID" value="OBART02G26250"/>
</dbReference>
<organism evidence="2">
    <name type="scientific">Oryza barthii</name>
    <dbReference type="NCBI Taxonomy" id="65489"/>
    <lineage>
        <taxon>Eukaryota</taxon>
        <taxon>Viridiplantae</taxon>
        <taxon>Streptophyta</taxon>
        <taxon>Embryophyta</taxon>
        <taxon>Tracheophyta</taxon>
        <taxon>Spermatophyta</taxon>
        <taxon>Magnoliopsida</taxon>
        <taxon>Liliopsida</taxon>
        <taxon>Poales</taxon>
        <taxon>Poaceae</taxon>
        <taxon>BOP clade</taxon>
        <taxon>Oryzoideae</taxon>
        <taxon>Oryzeae</taxon>
        <taxon>Oryzinae</taxon>
        <taxon>Oryza</taxon>
    </lineage>
</organism>
<reference evidence="2" key="1">
    <citation type="journal article" date="2009" name="Rice">
        <title>De Novo Next Generation Sequencing of Plant Genomes.</title>
        <authorList>
            <person name="Rounsley S."/>
            <person name="Marri P.R."/>
            <person name="Yu Y."/>
            <person name="He R."/>
            <person name="Sisneros N."/>
            <person name="Goicoechea J.L."/>
            <person name="Lee S.J."/>
            <person name="Angelova A."/>
            <person name="Kudrna D."/>
            <person name="Luo M."/>
            <person name="Affourtit J."/>
            <person name="Desany B."/>
            <person name="Knight J."/>
            <person name="Niazi F."/>
            <person name="Egholm M."/>
            <person name="Wing R.A."/>
        </authorList>
    </citation>
    <scope>NUCLEOTIDE SEQUENCE [LARGE SCALE GENOMIC DNA]</scope>
    <source>
        <strain evidence="2">cv. IRGC 105608</strain>
    </source>
</reference>
<sequence length="80" mass="8752">MVKLRACSVLKLCFVLGQPLCSGPALRMRPEHGAQLAKPWGPGPWLHSRLILLSDLGGPWCPKQLEMGTRVSTFSSLVLL</sequence>
<dbReference type="AlphaFoldDB" id="A0A0D3F8B0"/>
<keyword evidence="1" id="KW-0732">Signal</keyword>
<feature type="signal peptide" evidence="1">
    <location>
        <begin position="1"/>
        <end position="17"/>
    </location>
</feature>
<keyword evidence="3" id="KW-1185">Reference proteome</keyword>
<name>A0A0D3F8B0_9ORYZ</name>
<dbReference type="Proteomes" id="UP000026960">
    <property type="component" value="Chromosome 2"/>
</dbReference>
<dbReference type="HOGENOM" id="CLU_2593887_0_0_1"/>
<evidence type="ECO:0000313" key="2">
    <source>
        <dbReference type="EnsemblPlants" id="OBART02G26250.1"/>
    </source>
</evidence>
<accession>A0A0D3F8B0</accession>
<evidence type="ECO:0000256" key="1">
    <source>
        <dbReference type="SAM" id="SignalP"/>
    </source>
</evidence>
<proteinExistence type="predicted"/>
<evidence type="ECO:0008006" key="4">
    <source>
        <dbReference type="Google" id="ProtNLM"/>
    </source>
</evidence>
<reference evidence="2" key="2">
    <citation type="submission" date="2015-03" db="UniProtKB">
        <authorList>
            <consortium name="EnsemblPlants"/>
        </authorList>
    </citation>
    <scope>IDENTIFICATION</scope>
</reference>
<feature type="chain" id="PRO_5002271531" description="DUF3778 domain-containing protein" evidence="1">
    <location>
        <begin position="18"/>
        <end position="80"/>
    </location>
</feature>